<gene>
    <name evidence="2" type="ORF">F8M41_007678</name>
</gene>
<protein>
    <submittedName>
        <fullName evidence="2">Uncharacterized protein</fullName>
    </submittedName>
</protein>
<feature type="compositionally biased region" description="Polar residues" evidence="1">
    <location>
        <begin position="164"/>
        <end position="173"/>
    </location>
</feature>
<feature type="region of interest" description="Disordered" evidence="1">
    <location>
        <begin position="1"/>
        <end position="41"/>
    </location>
</feature>
<evidence type="ECO:0000256" key="1">
    <source>
        <dbReference type="SAM" id="MobiDB-lite"/>
    </source>
</evidence>
<evidence type="ECO:0000313" key="2">
    <source>
        <dbReference type="EMBL" id="KAF0414645.1"/>
    </source>
</evidence>
<feature type="compositionally biased region" description="Low complexity" evidence="1">
    <location>
        <begin position="328"/>
        <end position="350"/>
    </location>
</feature>
<dbReference type="AlphaFoldDB" id="A0A8H4A2W5"/>
<feature type="region of interest" description="Disordered" evidence="1">
    <location>
        <begin position="153"/>
        <end position="177"/>
    </location>
</feature>
<accession>A0A8H4A2W5</accession>
<feature type="compositionally biased region" description="Polar residues" evidence="1">
    <location>
        <begin position="351"/>
        <end position="361"/>
    </location>
</feature>
<reference evidence="2 3" key="1">
    <citation type="journal article" date="2019" name="Environ. Microbiol.">
        <title>At the nexus of three kingdoms: the genome of the mycorrhizal fungus Gigaspora margarita provides insights into plant, endobacterial and fungal interactions.</title>
        <authorList>
            <person name="Venice F."/>
            <person name="Ghignone S."/>
            <person name="Salvioli di Fossalunga A."/>
            <person name="Amselem J."/>
            <person name="Novero M."/>
            <person name="Xianan X."/>
            <person name="Sedzielewska Toro K."/>
            <person name="Morin E."/>
            <person name="Lipzen A."/>
            <person name="Grigoriev I.V."/>
            <person name="Henrissat B."/>
            <person name="Martin F.M."/>
            <person name="Bonfante P."/>
        </authorList>
    </citation>
    <scope>NUCLEOTIDE SEQUENCE [LARGE SCALE GENOMIC DNA]</scope>
    <source>
        <strain evidence="2 3">BEG34</strain>
    </source>
</reference>
<feature type="compositionally biased region" description="Polar residues" evidence="1">
    <location>
        <begin position="30"/>
        <end position="41"/>
    </location>
</feature>
<evidence type="ECO:0000313" key="3">
    <source>
        <dbReference type="Proteomes" id="UP000439903"/>
    </source>
</evidence>
<feature type="region of interest" description="Disordered" evidence="1">
    <location>
        <begin position="230"/>
        <end position="260"/>
    </location>
</feature>
<dbReference type="OrthoDB" id="2398759at2759"/>
<feature type="compositionally biased region" description="Low complexity" evidence="1">
    <location>
        <begin position="237"/>
        <end position="252"/>
    </location>
</feature>
<keyword evidence="3" id="KW-1185">Reference proteome</keyword>
<dbReference type="Proteomes" id="UP000439903">
    <property type="component" value="Unassembled WGS sequence"/>
</dbReference>
<feature type="region of interest" description="Disordered" evidence="1">
    <location>
        <begin position="327"/>
        <end position="380"/>
    </location>
</feature>
<comment type="caution">
    <text evidence="2">The sequence shown here is derived from an EMBL/GenBank/DDBJ whole genome shotgun (WGS) entry which is preliminary data.</text>
</comment>
<organism evidence="2 3">
    <name type="scientific">Gigaspora margarita</name>
    <dbReference type="NCBI Taxonomy" id="4874"/>
    <lineage>
        <taxon>Eukaryota</taxon>
        <taxon>Fungi</taxon>
        <taxon>Fungi incertae sedis</taxon>
        <taxon>Mucoromycota</taxon>
        <taxon>Glomeromycotina</taxon>
        <taxon>Glomeromycetes</taxon>
        <taxon>Diversisporales</taxon>
        <taxon>Gigasporaceae</taxon>
        <taxon>Gigaspora</taxon>
    </lineage>
</organism>
<feature type="compositionally biased region" description="Polar residues" evidence="1">
    <location>
        <begin position="9"/>
        <end position="21"/>
    </location>
</feature>
<dbReference type="EMBL" id="WTPW01001782">
    <property type="protein sequence ID" value="KAF0414645.1"/>
    <property type="molecule type" value="Genomic_DNA"/>
</dbReference>
<proteinExistence type="predicted"/>
<sequence>MMTDAANARSESLVDSTSDSECLQEKSDEISNVLSGDNSNTDDIVGDGITIKITADDIAIVNADAIDDRQDNDKVDVSIDSQKKKILDSQDDEALAFKSQFDEISNISRMFENAKTNNNSYNNRYHGSPGRMHSGFSSSNYLSPQRRVNVRSHHRSLSHPSLPTRHTLQNKRNPGSFYPSHHRLASLPSPYTGMPYSGFDLSGQDEDLSLGFDEPLTMIDDSSTKFGFKSDSDWDMSSPTSSTPGFPSSPSSIDPFTSPLSPNNFMHSLLDDDELAEKQLMLEEERMILQMKRQELDNAIYKLHYQNNVESNLNHSLSSLIETKYKFSQTPPQTTRSSSSTTPSLSRQTSFSKNLSPQQPRFQPIGPPNKKSDYSVSSTMSSSAPSQSTFSLFSKSPSLSLNHNFLPTVNERLSNVFDDDKLSDFSLTGYPLTPSGTPPKFVDRDYLFPSPFHYSANHFTPKIWSNHNDISHSKSFRTLPKRDYFSAPTTPNYYTPPTPQFNRSSQHTLNQLSIGHFTRANSNSLYSSPVDERDELWHGDEAFNPILTPPEISSMNKFPQINNENNLLNKNNSCHQFHNTVQPKLFSSTHKTGDFFSLVGNQTASNSHYDGLTHDKGMRVNGLYKLEVM</sequence>
<name>A0A8H4A2W5_GIGMA</name>